<proteinExistence type="predicted"/>
<dbReference type="Proteomes" id="UP000249682">
    <property type="component" value="Chromosome"/>
</dbReference>
<sequence length="70" mass="7178">MHEQFVAPLAASADSYTDTEVTNQAIGATSEAANPANVPQSSVDDNDLGMGRKGSNFQLRPVLSSGPTAA</sequence>
<dbReference type="EMBL" id="CP029543">
    <property type="protein sequence ID" value="AWV48212.1"/>
    <property type="molecule type" value="Genomic_DNA"/>
</dbReference>
<reference evidence="2 3" key="1">
    <citation type="submission" date="2018-05" db="EMBL/GenBank/DDBJ databases">
        <title>Evolution of small genomes with special reference to Mycobacterium leprae.</title>
        <authorList>
            <person name="Mohanty P.S."/>
            <person name="Bansal A.K."/>
            <person name="Gupta U.D."/>
            <person name="Naaz F."/>
            <person name="Dwivedi V.D."/>
            <person name="Singh H."/>
            <person name="Gupta G."/>
            <person name="Sharma S."/>
            <person name="Arora M."/>
        </authorList>
    </citation>
    <scope>NUCLEOTIDE SEQUENCE [LARGE SCALE GENOMIC DNA]</scope>
    <source>
        <strain evidence="2 3">MRHRU-235-G</strain>
    </source>
</reference>
<organism evidence="2 3">
    <name type="scientific">Mycobacterium leprae</name>
    <dbReference type="NCBI Taxonomy" id="1769"/>
    <lineage>
        <taxon>Bacteria</taxon>
        <taxon>Bacillati</taxon>
        <taxon>Actinomycetota</taxon>
        <taxon>Actinomycetes</taxon>
        <taxon>Mycobacteriales</taxon>
        <taxon>Mycobacteriaceae</taxon>
        <taxon>Mycobacterium</taxon>
    </lineage>
</organism>
<gene>
    <name evidence="2" type="ORF">DIJ64_09565</name>
</gene>
<accession>A0AAD2JDQ0</accession>
<evidence type="ECO:0000313" key="3">
    <source>
        <dbReference type="Proteomes" id="UP000249682"/>
    </source>
</evidence>
<protein>
    <submittedName>
        <fullName evidence="2">Uncharacterized protein</fullName>
    </submittedName>
</protein>
<dbReference type="RefSeq" id="WP_041322949.1">
    <property type="nucleotide sequence ID" value="NZ_CP029543.1"/>
</dbReference>
<name>A0AAD2JDQ0_MYCLR</name>
<dbReference type="AlphaFoldDB" id="A0AAD2JDQ0"/>
<evidence type="ECO:0000313" key="2">
    <source>
        <dbReference type="EMBL" id="AWV48212.1"/>
    </source>
</evidence>
<evidence type="ECO:0000256" key="1">
    <source>
        <dbReference type="SAM" id="MobiDB-lite"/>
    </source>
</evidence>
<feature type="region of interest" description="Disordered" evidence="1">
    <location>
        <begin position="1"/>
        <end position="70"/>
    </location>
</feature>
<feature type="compositionally biased region" description="Polar residues" evidence="1">
    <location>
        <begin position="14"/>
        <end position="27"/>
    </location>
</feature>